<protein>
    <submittedName>
        <fullName evidence="1">Uncharacterized protein</fullName>
    </submittedName>
</protein>
<accession>A0A2P6RFT9</accession>
<proteinExistence type="predicted"/>
<dbReference type="AlphaFoldDB" id="A0A2P6RFT9"/>
<evidence type="ECO:0000313" key="2">
    <source>
        <dbReference type="Proteomes" id="UP000238479"/>
    </source>
</evidence>
<gene>
    <name evidence="1" type="ORF">RchiOBHm_Chr3g0488671</name>
</gene>
<organism evidence="1 2">
    <name type="scientific">Rosa chinensis</name>
    <name type="common">China rose</name>
    <dbReference type="NCBI Taxonomy" id="74649"/>
    <lineage>
        <taxon>Eukaryota</taxon>
        <taxon>Viridiplantae</taxon>
        <taxon>Streptophyta</taxon>
        <taxon>Embryophyta</taxon>
        <taxon>Tracheophyta</taxon>
        <taxon>Spermatophyta</taxon>
        <taxon>Magnoliopsida</taxon>
        <taxon>eudicotyledons</taxon>
        <taxon>Gunneridae</taxon>
        <taxon>Pentapetalae</taxon>
        <taxon>rosids</taxon>
        <taxon>fabids</taxon>
        <taxon>Rosales</taxon>
        <taxon>Rosaceae</taxon>
        <taxon>Rosoideae</taxon>
        <taxon>Rosoideae incertae sedis</taxon>
        <taxon>Rosa</taxon>
    </lineage>
</organism>
<sequence length="159" mass="18129">MFSLESDEICENLNRIPLDMECNGGELITTAVFRHFGGYVANGLINESLQFLIVVKRVMAVSSSLWRYLDVVIYIKKHFEISKDARQFYNLSPPGEIDEACSSASGTKEAKETNSFRENLVTEPKICASVMLYFDYFPHHIVVSDEILFVNKFQTDLVE</sequence>
<dbReference type="EMBL" id="PDCK01000041">
    <property type="protein sequence ID" value="PRQ45299.1"/>
    <property type="molecule type" value="Genomic_DNA"/>
</dbReference>
<reference evidence="1 2" key="1">
    <citation type="journal article" date="2018" name="Nat. Genet.">
        <title>The Rosa genome provides new insights in the design of modern roses.</title>
        <authorList>
            <person name="Bendahmane M."/>
        </authorList>
    </citation>
    <scope>NUCLEOTIDE SEQUENCE [LARGE SCALE GENOMIC DNA]</scope>
    <source>
        <strain evidence="2">cv. Old Blush</strain>
    </source>
</reference>
<dbReference type="Gramene" id="PRQ45299">
    <property type="protein sequence ID" value="PRQ45299"/>
    <property type="gene ID" value="RchiOBHm_Chr3g0488671"/>
</dbReference>
<keyword evidence="2" id="KW-1185">Reference proteome</keyword>
<dbReference type="Proteomes" id="UP000238479">
    <property type="component" value="Chromosome 3"/>
</dbReference>
<evidence type="ECO:0000313" key="1">
    <source>
        <dbReference type="EMBL" id="PRQ45299.1"/>
    </source>
</evidence>
<comment type="caution">
    <text evidence="1">The sequence shown here is derived from an EMBL/GenBank/DDBJ whole genome shotgun (WGS) entry which is preliminary data.</text>
</comment>
<name>A0A2P6RFT9_ROSCH</name>